<protein>
    <submittedName>
        <fullName evidence="2">Uncharacterized protein</fullName>
    </submittedName>
</protein>
<name>A0A8X6QUP1_NEPPI</name>
<reference evidence="2" key="1">
    <citation type="submission" date="2020-08" db="EMBL/GenBank/DDBJ databases">
        <title>Multicomponent nature underlies the extraordinary mechanical properties of spider dragline silk.</title>
        <authorList>
            <person name="Kono N."/>
            <person name="Nakamura H."/>
            <person name="Mori M."/>
            <person name="Yoshida Y."/>
            <person name="Ohtoshi R."/>
            <person name="Malay A.D."/>
            <person name="Moran D.A.P."/>
            <person name="Tomita M."/>
            <person name="Numata K."/>
            <person name="Arakawa K."/>
        </authorList>
    </citation>
    <scope>NUCLEOTIDE SEQUENCE</scope>
</reference>
<gene>
    <name evidence="2" type="ORF">NPIL_501471</name>
</gene>
<proteinExistence type="predicted"/>
<evidence type="ECO:0000256" key="1">
    <source>
        <dbReference type="SAM" id="MobiDB-lite"/>
    </source>
</evidence>
<comment type="caution">
    <text evidence="2">The sequence shown here is derived from an EMBL/GenBank/DDBJ whole genome shotgun (WGS) entry which is preliminary data.</text>
</comment>
<sequence>MRNKVHDVTQHTSSPVISLVESCIALQLVKEIAISQTEISLRHQILKRFKFFGSLLNLPITIRDRPRHQELEIVIVLSSDYFTSPSLTKKERPHKNPASSFSFLL</sequence>
<dbReference type="Proteomes" id="UP000887013">
    <property type="component" value="Unassembled WGS sequence"/>
</dbReference>
<evidence type="ECO:0000313" key="2">
    <source>
        <dbReference type="EMBL" id="GFU45185.1"/>
    </source>
</evidence>
<keyword evidence="3" id="KW-1185">Reference proteome</keyword>
<feature type="region of interest" description="Disordered" evidence="1">
    <location>
        <begin position="86"/>
        <end position="105"/>
    </location>
</feature>
<accession>A0A8X6QUP1</accession>
<organism evidence="2 3">
    <name type="scientific">Nephila pilipes</name>
    <name type="common">Giant wood spider</name>
    <name type="synonym">Nephila maculata</name>
    <dbReference type="NCBI Taxonomy" id="299642"/>
    <lineage>
        <taxon>Eukaryota</taxon>
        <taxon>Metazoa</taxon>
        <taxon>Ecdysozoa</taxon>
        <taxon>Arthropoda</taxon>
        <taxon>Chelicerata</taxon>
        <taxon>Arachnida</taxon>
        <taxon>Araneae</taxon>
        <taxon>Araneomorphae</taxon>
        <taxon>Entelegynae</taxon>
        <taxon>Araneoidea</taxon>
        <taxon>Nephilidae</taxon>
        <taxon>Nephila</taxon>
    </lineage>
</organism>
<evidence type="ECO:0000313" key="3">
    <source>
        <dbReference type="Proteomes" id="UP000887013"/>
    </source>
</evidence>
<dbReference type="AlphaFoldDB" id="A0A8X6QUP1"/>
<dbReference type="EMBL" id="BMAW01085944">
    <property type="protein sequence ID" value="GFU45185.1"/>
    <property type="molecule type" value="Genomic_DNA"/>
</dbReference>